<accession>A0A934U0F0</accession>
<proteinExistence type="predicted"/>
<dbReference type="RefSeq" id="WP_186832814.1">
    <property type="nucleotide sequence ID" value="NZ_JAEQMG010000048.1"/>
</dbReference>
<dbReference type="AlphaFoldDB" id="A0A934U0F0"/>
<reference evidence="1" key="1">
    <citation type="submission" date="2021-01" db="EMBL/GenBank/DDBJ databases">
        <title>Genome public.</title>
        <authorList>
            <person name="Liu C."/>
            <person name="Sun Q."/>
        </authorList>
    </citation>
    <scope>NUCLEOTIDE SEQUENCE</scope>
    <source>
        <strain evidence="1">M6</strain>
    </source>
</reference>
<evidence type="ECO:0000313" key="2">
    <source>
        <dbReference type="Proteomes" id="UP000633365"/>
    </source>
</evidence>
<keyword evidence="2" id="KW-1185">Reference proteome</keyword>
<gene>
    <name evidence="1" type="ORF">JKK62_05890</name>
</gene>
<name>A0A934U0F0_9FIRM</name>
<comment type="caution">
    <text evidence="1">The sequence shown here is derived from an EMBL/GenBank/DDBJ whole genome shotgun (WGS) entry which is preliminary data.</text>
</comment>
<sequence>MASSNYTPNLHLSAWEATDRPKRADFVSDNTIIDTQLGGHIANGNIHLNADEKARLNEPFVVMMYAGNGEAQRSITLDFHPKFVFIYKRGVPFVSYSNSVNVVNAASASYGQGGSVGVSVTSTGVLVSESTASNGVRVSLNENLAQYTMIAFK</sequence>
<protein>
    <submittedName>
        <fullName evidence="1">Uncharacterized protein</fullName>
    </submittedName>
</protein>
<evidence type="ECO:0000313" key="1">
    <source>
        <dbReference type="EMBL" id="MBK6088188.1"/>
    </source>
</evidence>
<dbReference type="EMBL" id="JAEQMG010000048">
    <property type="protein sequence ID" value="MBK6088188.1"/>
    <property type="molecule type" value="Genomic_DNA"/>
</dbReference>
<organism evidence="1 2">
    <name type="scientific">Ruminococcus difficilis</name>
    <dbReference type="NCBI Taxonomy" id="2763069"/>
    <lineage>
        <taxon>Bacteria</taxon>
        <taxon>Bacillati</taxon>
        <taxon>Bacillota</taxon>
        <taxon>Clostridia</taxon>
        <taxon>Eubacteriales</taxon>
        <taxon>Oscillospiraceae</taxon>
        <taxon>Ruminococcus</taxon>
    </lineage>
</organism>
<dbReference type="Proteomes" id="UP000633365">
    <property type="component" value="Unassembled WGS sequence"/>
</dbReference>